<comment type="caution">
    <text evidence="2">The sequence shown here is derived from an EMBL/GenBank/DDBJ whole genome shotgun (WGS) entry which is preliminary data.</text>
</comment>
<keyword evidence="1" id="KW-0472">Membrane</keyword>
<feature type="transmembrane region" description="Helical" evidence="1">
    <location>
        <begin position="84"/>
        <end position="103"/>
    </location>
</feature>
<evidence type="ECO:0000313" key="3">
    <source>
        <dbReference type="Proteomes" id="UP000235916"/>
    </source>
</evidence>
<evidence type="ECO:0008006" key="4">
    <source>
        <dbReference type="Google" id="ProtNLM"/>
    </source>
</evidence>
<keyword evidence="1" id="KW-0812">Transmembrane</keyword>
<organism evidence="2 3">
    <name type="scientific">Kinneretia aquatilis</name>
    <dbReference type="NCBI Taxonomy" id="2070761"/>
    <lineage>
        <taxon>Bacteria</taxon>
        <taxon>Pseudomonadati</taxon>
        <taxon>Pseudomonadota</taxon>
        <taxon>Betaproteobacteria</taxon>
        <taxon>Burkholderiales</taxon>
        <taxon>Sphaerotilaceae</taxon>
        <taxon>Roseateles</taxon>
    </lineage>
</organism>
<feature type="transmembrane region" description="Helical" evidence="1">
    <location>
        <begin position="40"/>
        <end position="64"/>
    </location>
</feature>
<evidence type="ECO:0000256" key="1">
    <source>
        <dbReference type="SAM" id="Phobius"/>
    </source>
</evidence>
<sequence>MTRFSGVTRVVAEPLRFKAKLAIGEDAYTSLRMVNRAREVWDVLGAAGAGAAIAKSSLVASTFFAPSGLMGAMGIGAAATPVGWVAFAALASGGACYGIYRWLGHSKGSRVIEIPKFLNTPLDTLGLAVFDLIAPLSLRLAMVDGAIDAAERAFLRQHLVDEWGLDPRFVDAATGAVESELAGADLEALAQDLFELLHTNPDCNQKVMVEELIAFLAQMLEAAGPLSNQESLALARVSQTLRAAPASERSGAWLSAKAKAGEAAEQVKRATADAAGWTAERLPTAEQLREVAEQSTQRLKVGANKAGQTAEQLGLAAAEAAAQAAAWASERLPSQEQVLNQAQQTGEQLKLGLARLKAKLKP</sequence>
<reference evidence="2 3" key="1">
    <citation type="submission" date="2018-01" db="EMBL/GenBank/DDBJ databases">
        <title>Draft genome sequence of Paucibacter aquatile CR182 isolated from freshwater of the Nakdong River.</title>
        <authorList>
            <person name="Choi A."/>
            <person name="Chung E.J."/>
        </authorList>
    </citation>
    <scope>NUCLEOTIDE SEQUENCE [LARGE SCALE GENOMIC DNA]</scope>
    <source>
        <strain evidence="2 3">CR182</strain>
    </source>
</reference>
<dbReference type="AlphaFoldDB" id="A0A2N8L405"/>
<keyword evidence="1" id="KW-1133">Transmembrane helix</keyword>
<dbReference type="EMBL" id="POSP01000001">
    <property type="protein sequence ID" value="PND40432.1"/>
    <property type="molecule type" value="Genomic_DNA"/>
</dbReference>
<dbReference type="CDD" id="cd07177">
    <property type="entry name" value="terB_like"/>
    <property type="match status" value="1"/>
</dbReference>
<dbReference type="Proteomes" id="UP000235916">
    <property type="component" value="Unassembled WGS sequence"/>
</dbReference>
<dbReference type="OrthoDB" id="8881374at2"/>
<protein>
    <recommendedName>
        <fullName evidence="4">TerB family tellurite resistance protein</fullName>
    </recommendedName>
</protein>
<accession>A0A2N8L405</accession>
<keyword evidence="3" id="KW-1185">Reference proteome</keyword>
<gene>
    <name evidence="2" type="ORF">C1O66_00505</name>
</gene>
<dbReference type="InterPro" id="IPR029024">
    <property type="entry name" value="TerB-like"/>
</dbReference>
<dbReference type="SUPFAM" id="SSF158682">
    <property type="entry name" value="TerB-like"/>
    <property type="match status" value="1"/>
</dbReference>
<dbReference type="Gene3D" id="1.10.3680.10">
    <property type="entry name" value="TerB-like"/>
    <property type="match status" value="1"/>
</dbReference>
<proteinExistence type="predicted"/>
<name>A0A2N8L405_9BURK</name>
<evidence type="ECO:0000313" key="2">
    <source>
        <dbReference type="EMBL" id="PND40432.1"/>
    </source>
</evidence>